<dbReference type="Gene3D" id="3.10.105.10">
    <property type="entry name" value="Dipeptide-binding Protein, Domain 3"/>
    <property type="match status" value="1"/>
</dbReference>
<evidence type="ECO:0000259" key="4">
    <source>
        <dbReference type="Pfam" id="PF00496"/>
    </source>
</evidence>
<comment type="subcellular location">
    <subcellularLocation>
        <location evidence="1">Cell membrane</location>
        <topology evidence="1">Lipid-anchor</topology>
    </subcellularLocation>
</comment>
<dbReference type="AlphaFoldDB" id="A0A2H1KM35"/>
<dbReference type="PANTHER" id="PTHR30290:SF38">
    <property type="entry name" value="D,D-DIPEPTIDE-BINDING PERIPLASMIC PROTEIN DDPA-RELATED"/>
    <property type="match status" value="1"/>
</dbReference>
<feature type="domain" description="Solute-binding protein family 5" evidence="4">
    <location>
        <begin position="43"/>
        <end position="406"/>
    </location>
</feature>
<dbReference type="SUPFAM" id="SSF53850">
    <property type="entry name" value="Periplasmic binding protein-like II"/>
    <property type="match status" value="1"/>
</dbReference>
<dbReference type="InterPro" id="IPR023765">
    <property type="entry name" value="SBP_5_CS"/>
</dbReference>
<dbReference type="PIRSF" id="PIRSF002741">
    <property type="entry name" value="MppA"/>
    <property type="match status" value="1"/>
</dbReference>
<dbReference type="PANTHER" id="PTHR30290">
    <property type="entry name" value="PERIPLASMIC BINDING COMPONENT OF ABC TRANSPORTER"/>
    <property type="match status" value="1"/>
</dbReference>
<dbReference type="Pfam" id="PF00496">
    <property type="entry name" value="SBP_bac_5"/>
    <property type="match status" value="1"/>
</dbReference>
<dbReference type="Proteomes" id="UP000234498">
    <property type="component" value="Unassembled WGS sequence"/>
</dbReference>
<evidence type="ECO:0000313" key="6">
    <source>
        <dbReference type="Proteomes" id="UP000234498"/>
    </source>
</evidence>
<keyword evidence="3" id="KW-0732">Signal</keyword>
<dbReference type="EMBL" id="FXZA01000050">
    <property type="protein sequence ID" value="SMY00840.1"/>
    <property type="molecule type" value="Genomic_DNA"/>
</dbReference>
<dbReference type="Gene3D" id="3.90.76.10">
    <property type="entry name" value="Dipeptide-binding Protein, Domain 1"/>
    <property type="match status" value="1"/>
</dbReference>
<reference evidence="5 6" key="1">
    <citation type="submission" date="2017-03" db="EMBL/GenBank/DDBJ databases">
        <authorList>
            <person name="Afonso C.L."/>
            <person name="Miller P.J."/>
            <person name="Scott M.A."/>
            <person name="Spackman E."/>
            <person name="Goraichik I."/>
            <person name="Dimitrov K.M."/>
            <person name="Suarez D.L."/>
            <person name="Swayne D.E."/>
        </authorList>
    </citation>
    <scope>NUCLEOTIDE SEQUENCE [LARGE SCALE GENOMIC DNA]</scope>
    <source>
        <strain evidence="5 6">Mu101</strain>
    </source>
</reference>
<organism evidence="5 6">
    <name type="scientific">Brevibacterium linens</name>
    <dbReference type="NCBI Taxonomy" id="1703"/>
    <lineage>
        <taxon>Bacteria</taxon>
        <taxon>Bacillati</taxon>
        <taxon>Actinomycetota</taxon>
        <taxon>Actinomycetes</taxon>
        <taxon>Micrococcales</taxon>
        <taxon>Brevibacteriaceae</taxon>
        <taxon>Brevibacterium</taxon>
    </lineage>
</organism>
<dbReference type="GO" id="GO:0042597">
    <property type="term" value="C:periplasmic space"/>
    <property type="evidence" value="ECO:0007669"/>
    <property type="project" value="UniProtKB-ARBA"/>
</dbReference>
<evidence type="ECO:0000313" key="5">
    <source>
        <dbReference type="EMBL" id="SMY00840.1"/>
    </source>
</evidence>
<dbReference type="GO" id="GO:1904680">
    <property type="term" value="F:peptide transmembrane transporter activity"/>
    <property type="evidence" value="ECO:0007669"/>
    <property type="project" value="TreeGrafter"/>
</dbReference>
<dbReference type="InterPro" id="IPR000914">
    <property type="entry name" value="SBP_5_dom"/>
</dbReference>
<sequence>MTVATDAEPPTFDWPQSTASATQLGAIQVLETLYALDEDYAAVPQLAADEPDVSSDRLTYTIPLRDDVSFHDGTSMEADDVVASLQRWGEVSSNGGPFFEHVDTVEATGTHEVTLKLSAPYDVERALAVPIAAAAIMPEETVAKYGKDIIDNVADIIGTGPYRFTEWRKGRAYELARFGDYEPANNGASGGLAAAQPGTYESVVVNIVQEASTRFQSTAAGQYDVGLSIPGDLYGQFAGQQRIEAQTIRPYYSQYLLLDTSEPPFDDPKVRRALALALDQSKLAEATYGSKDLFTLNGAIYPSGMGVLSSEEGVSTYDSPDIAQAKALLEDSDYDGQTLTFMTSQALSQIYNFSVSAAQQLEAAGFSVELDVTEWATMNGRYTQPESWDMFSTAFGIGYSVPSSHLLLNGSFPFEGWYADDDTMSALVDEWHTARSDSERGKIMDRIQTQFYTDQPAVKLGDYSMLNALSTGVSLDEVTFYLPTWWSAQPR</sequence>
<dbReference type="Gene3D" id="3.40.190.10">
    <property type="entry name" value="Periplasmic binding protein-like II"/>
    <property type="match status" value="1"/>
</dbReference>
<gene>
    <name evidence="5" type="ORF">BLIN101_03471</name>
</gene>
<comment type="similarity">
    <text evidence="2">Belongs to the bacterial solute-binding protein 5 family.</text>
</comment>
<protein>
    <submittedName>
        <fullName evidence="5">Peptide/nickel transport system substrate-binding protein</fullName>
    </submittedName>
</protein>
<dbReference type="InterPro" id="IPR030678">
    <property type="entry name" value="Peptide/Ni-bd"/>
</dbReference>
<proteinExistence type="inferred from homology"/>
<evidence type="ECO:0000256" key="1">
    <source>
        <dbReference type="ARBA" id="ARBA00004193"/>
    </source>
</evidence>
<evidence type="ECO:0000256" key="2">
    <source>
        <dbReference type="ARBA" id="ARBA00005695"/>
    </source>
</evidence>
<name>A0A2H1KM35_BRELN</name>
<dbReference type="InterPro" id="IPR039424">
    <property type="entry name" value="SBP_5"/>
</dbReference>
<dbReference type="GO" id="GO:0043190">
    <property type="term" value="C:ATP-binding cassette (ABC) transporter complex"/>
    <property type="evidence" value="ECO:0007669"/>
    <property type="project" value="InterPro"/>
</dbReference>
<dbReference type="GO" id="GO:0015833">
    <property type="term" value="P:peptide transport"/>
    <property type="evidence" value="ECO:0007669"/>
    <property type="project" value="TreeGrafter"/>
</dbReference>
<accession>A0A2H1KM35</accession>
<dbReference type="PROSITE" id="PS01040">
    <property type="entry name" value="SBP_BACTERIAL_5"/>
    <property type="match status" value="1"/>
</dbReference>
<evidence type="ECO:0000256" key="3">
    <source>
        <dbReference type="ARBA" id="ARBA00022729"/>
    </source>
</evidence>